<gene>
    <name evidence="2" type="ORF">I8J29_16400</name>
</gene>
<comment type="caution">
    <text evidence="2">The sequence shown here is derived from an EMBL/GenBank/DDBJ whole genome shotgun (WGS) entry which is preliminary data.</text>
</comment>
<sequence>MVTKKALLSTLILGFSITPSLALADPSPSSNEVQMVKHVVNDFYKSLNNNDSQLYLQSIADSSSPANKYAAEHLENINVNFTIVDVKKVSTSKYEVDILKNQNGEQYPVIPYDVVLENGVWKYDPSAIVIYPKVTMKSLAKANSTPIIYNAPIISQNENFAVGKVDAGNSGLDSSFAPMSFLTYNFSNYSTDIYVPGAIRVESMPGENDYPNDTYNFVAAEIYEKDSNGDLVWLNSAILSAFDNQNYTFSGYYGYHKIWCGNYNYGTPGKYNVVW</sequence>
<dbReference type="Proteomes" id="UP000670947">
    <property type="component" value="Unassembled WGS sequence"/>
</dbReference>
<evidence type="ECO:0000313" key="3">
    <source>
        <dbReference type="Proteomes" id="UP000670947"/>
    </source>
</evidence>
<dbReference type="RefSeq" id="WP_208848618.1">
    <property type="nucleotide sequence ID" value="NZ_JAGGDJ010000012.1"/>
</dbReference>
<protein>
    <recommendedName>
        <fullName evidence="4">DUF4878 domain-containing protein</fullName>
    </recommendedName>
</protein>
<keyword evidence="1" id="KW-0732">Signal</keyword>
<evidence type="ECO:0000256" key="1">
    <source>
        <dbReference type="SAM" id="SignalP"/>
    </source>
</evidence>
<evidence type="ECO:0008006" key="4">
    <source>
        <dbReference type="Google" id="ProtNLM"/>
    </source>
</evidence>
<proteinExistence type="predicted"/>
<reference evidence="2 3" key="1">
    <citation type="submission" date="2021-03" db="EMBL/GenBank/DDBJ databases">
        <title>Paenibacillus artemisicola MWE-103 whole genome sequence.</title>
        <authorList>
            <person name="Ham Y.J."/>
        </authorList>
    </citation>
    <scope>NUCLEOTIDE SEQUENCE [LARGE SCALE GENOMIC DNA]</scope>
    <source>
        <strain evidence="2 3">MWE-103</strain>
    </source>
</reference>
<accession>A0ABS3WBT9</accession>
<keyword evidence="3" id="KW-1185">Reference proteome</keyword>
<dbReference type="EMBL" id="JAGGDJ010000012">
    <property type="protein sequence ID" value="MBO7745790.1"/>
    <property type="molecule type" value="Genomic_DNA"/>
</dbReference>
<feature type="signal peptide" evidence="1">
    <location>
        <begin position="1"/>
        <end position="24"/>
    </location>
</feature>
<organism evidence="2 3">
    <name type="scientific">Paenibacillus artemisiicola</name>
    <dbReference type="NCBI Taxonomy" id="1172618"/>
    <lineage>
        <taxon>Bacteria</taxon>
        <taxon>Bacillati</taxon>
        <taxon>Bacillota</taxon>
        <taxon>Bacilli</taxon>
        <taxon>Bacillales</taxon>
        <taxon>Paenibacillaceae</taxon>
        <taxon>Paenibacillus</taxon>
    </lineage>
</organism>
<name>A0ABS3WBT9_9BACL</name>
<evidence type="ECO:0000313" key="2">
    <source>
        <dbReference type="EMBL" id="MBO7745790.1"/>
    </source>
</evidence>
<feature type="chain" id="PRO_5045443148" description="DUF4878 domain-containing protein" evidence="1">
    <location>
        <begin position="25"/>
        <end position="275"/>
    </location>
</feature>